<evidence type="ECO:0000313" key="2">
    <source>
        <dbReference type="EMBL" id="OLF10476.1"/>
    </source>
</evidence>
<gene>
    <name evidence="2" type="ORF">BLA60_14860</name>
</gene>
<dbReference type="PROSITE" id="PS51674">
    <property type="entry name" value="4FE4S_WBL"/>
    <property type="match status" value="1"/>
</dbReference>
<comment type="caution">
    <text evidence="2">The sequence shown here is derived from an EMBL/GenBank/DDBJ whole genome shotgun (WGS) entry which is preliminary data.</text>
</comment>
<dbReference type="Proteomes" id="UP000185696">
    <property type="component" value="Unassembled WGS sequence"/>
</dbReference>
<dbReference type="OrthoDB" id="3689751at2"/>
<dbReference type="InterPro" id="IPR034768">
    <property type="entry name" value="4FE4S_WBL"/>
</dbReference>
<name>A0A7Z1AYX9_9PSEU</name>
<dbReference type="RefSeq" id="WP_075133464.1">
    <property type="nucleotide sequence ID" value="NZ_MSIF01000006.1"/>
</dbReference>
<reference evidence="2 3" key="1">
    <citation type="submission" date="2016-12" db="EMBL/GenBank/DDBJ databases">
        <title>The draft genome sequence of Actinophytocola xinjiangensis.</title>
        <authorList>
            <person name="Wang W."/>
            <person name="Yuan L."/>
        </authorList>
    </citation>
    <scope>NUCLEOTIDE SEQUENCE [LARGE SCALE GENOMIC DNA]</scope>
    <source>
        <strain evidence="2 3">CGMCC 4.4663</strain>
    </source>
</reference>
<dbReference type="AlphaFoldDB" id="A0A7Z1AYX9"/>
<accession>A0A7Z1AYX9</accession>
<feature type="domain" description="4Fe-4S Wbl-type" evidence="1">
    <location>
        <begin position="26"/>
        <end position="92"/>
    </location>
</feature>
<proteinExistence type="predicted"/>
<organism evidence="2 3">
    <name type="scientific">Actinophytocola xinjiangensis</name>
    <dbReference type="NCBI Taxonomy" id="485602"/>
    <lineage>
        <taxon>Bacteria</taxon>
        <taxon>Bacillati</taxon>
        <taxon>Actinomycetota</taxon>
        <taxon>Actinomycetes</taxon>
        <taxon>Pseudonocardiales</taxon>
        <taxon>Pseudonocardiaceae</taxon>
    </lineage>
</organism>
<evidence type="ECO:0000259" key="1">
    <source>
        <dbReference type="PROSITE" id="PS51674"/>
    </source>
</evidence>
<protein>
    <recommendedName>
        <fullName evidence="1">4Fe-4S Wbl-type domain-containing protein</fullName>
    </recommendedName>
</protein>
<keyword evidence="3" id="KW-1185">Reference proteome</keyword>
<evidence type="ECO:0000313" key="3">
    <source>
        <dbReference type="Proteomes" id="UP000185696"/>
    </source>
</evidence>
<sequence>MIDFEELAARLDRFEQVPDQVLWEIVTRDGTCAWLYENELEPGWAGLTDREVAARICAGCSERLACLELELRTSKGRSLGVWGALPAEDLRALYLVWRARREGRAR</sequence>
<dbReference type="EMBL" id="MSIF01000006">
    <property type="protein sequence ID" value="OLF10476.1"/>
    <property type="molecule type" value="Genomic_DNA"/>
</dbReference>